<dbReference type="GO" id="GO:0045046">
    <property type="term" value="P:protein import into peroxisome membrane"/>
    <property type="evidence" value="ECO:0007669"/>
    <property type="project" value="TreeGrafter"/>
</dbReference>
<feature type="compositionally biased region" description="Low complexity" evidence="1">
    <location>
        <begin position="156"/>
        <end position="172"/>
    </location>
</feature>
<keyword evidence="2" id="KW-0732">Signal</keyword>
<organism evidence="3 4">
    <name type="scientific">Syncephalis pseudoplumigaleata</name>
    <dbReference type="NCBI Taxonomy" id="1712513"/>
    <lineage>
        <taxon>Eukaryota</taxon>
        <taxon>Fungi</taxon>
        <taxon>Fungi incertae sedis</taxon>
        <taxon>Zoopagomycota</taxon>
        <taxon>Zoopagomycotina</taxon>
        <taxon>Zoopagomycetes</taxon>
        <taxon>Zoopagales</taxon>
        <taxon>Piptocephalidaceae</taxon>
        <taxon>Syncephalis</taxon>
    </lineage>
</organism>
<name>A0A4P9Z159_9FUNG</name>
<reference evidence="4" key="1">
    <citation type="journal article" date="2018" name="Nat. Microbiol.">
        <title>Leveraging single-cell genomics to expand the fungal tree of life.</title>
        <authorList>
            <person name="Ahrendt S.R."/>
            <person name="Quandt C.A."/>
            <person name="Ciobanu D."/>
            <person name="Clum A."/>
            <person name="Salamov A."/>
            <person name="Andreopoulos B."/>
            <person name="Cheng J.F."/>
            <person name="Woyke T."/>
            <person name="Pelin A."/>
            <person name="Henrissat B."/>
            <person name="Reynolds N.K."/>
            <person name="Benny G.L."/>
            <person name="Smith M.E."/>
            <person name="James T.Y."/>
            <person name="Grigoriev I.V."/>
        </authorList>
    </citation>
    <scope>NUCLEOTIDE SEQUENCE [LARGE SCALE GENOMIC DNA]</scope>
    <source>
        <strain evidence="4">Benny S71-1</strain>
    </source>
</reference>
<feature type="chain" id="PRO_5020564720" evidence="2">
    <location>
        <begin position="23"/>
        <end position="515"/>
    </location>
</feature>
<feature type="compositionally biased region" description="Basic and acidic residues" evidence="1">
    <location>
        <begin position="133"/>
        <end position="149"/>
    </location>
</feature>
<evidence type="ECO:0000313" key="4">
    <source>
        <dbReference type="Proteomes" id="UP000278143"/>
    </source>
</evidence>
<dbReference type="GO" id="GO:0005778">
    <property type="term" value="C:peroxisomal membrane"/>
    <property type="evidence" value="ECO:0007669"/>
    <property type="project" value="InterPro"/>
</dbReference>
<dbReference type="InterPro" id="IPR006966">
    <property type="entry name" value="Peroxin-3"/>
</dbReference>
<dbReference type="Pfam" id="PF04882">
    <property type="entry name" value="Peroxin-3"/>
    <property type="match status" value="2"/>
</dbReference>
<dbReference type="GO" id="GO:0030674">
    <property type="term" value="F:protein-macromolecule adaptor activity"/>
    <property type="evidence" value="ECO:0007669"/>
    <property type="project" value="TreeGrafter"/>
</dbReference>
<protein>
    <submittedName>
        <fullName evidence="3">Peroxin-3-domain-containing protein</fullName>
    </submittedName>
</protein>
<feature type="signal peptide" evidence="2">
    <location>
        <begin position="1"/>
        <end position="22"/>
    </location>
</feature>
<gene>
    <name evidence="3" type="ORF">SYNPS1DRAFT_28231</name>
</gene>
<evidence type="ECO:0000313" key="3">
    <source>
        <dbReference type="EMBL" id="RKP26058.1"/>
    </source>
</evidence>
<proteinExistence type="predicted"/>
<dbReference type="PANTHER" id="PTHR28080:SF1">
    <property type="entry name" value="PEROXISOMAL BIOGENESIS FACTOR 3"/>
    <property type="match status" value="1"/>
</dbReference>
<dbReference type="Proteomes" id="UP000278143">
    <property type="component" value="Unassembled WGS sequence"/>
</dbReference>
<dbReference type="OrthoDB" id="45930at2759"/>
<accession>A0A4P9Z159</accession>
<keyword evidence="4" id="KW-1185">Reference proteome</keyword>
<feature type="region of interest" description="Disordered" evidence="1">
    <location>
        <begin position="123"/>
        <end position="172"/>
    </location>
</feature>
<sequence length="515" mass="56799">MCACPCHSIALLFLVFSCFVMLQPLWEFTKRHQRGLLVTAGIVGGAYATSRYIRDKWASFQRNSAEAMARRTDLKRRFEQNQTDCLFTVMALLPSLAEQLDSELDVDGITVRLRQNRQTAASSSSSGFVAVDQAKHREGGASEEKKEAGEKEEEAAPGSAGMANGSAASSDSGGQEIAAASFIEENTIDSPVELHPLDRLTKLELWQELKIRSFTRTMAATYLITLLTMLTHLQLNIVGRYIYVASVAESGVEAIREAEASVRGRLQRNEAMLAANTERDYLSFSWWLLHVGWHTCIRRVRNAVAEVISNTPLKKACSYEDLCDMINQMRRRVENPASTSGGETSSILDGIRTMLLPDEDEDVLCVLQEAGVADGAAATTSAISPELHRLLDETRDFIDRWVRGCCMRRGGGRPAYMIAGSPDFATVLAQCFDEAFGMLLHRLQLAQFPDPLPQLQLASTGIHELTPSEEAAMTKRVPLVKLLPDISRQVHDILNGTPNIYLKAQCNTPLAISAC</sequence>
<evidence type="ECO:0000256" key="1">
    <source>
        <dbReference type="SAM" id="MobiDB-lite"/>
    </source>
</evidence>
<dbReference type="EMBL" id="KZ989528">
    <property type="protein sequence ID" value="RKP26058.1"/>
    <property type="molecule type" value="Genomic_DNA"/>
</dbReference>
<dbReference type="PANTHER" id="PTHR28080">
    <property type="entry name" value="PEROXISOMAL BIOGENESIS FACTOR 3"/>
    <property type="match status" value="1"/>
</dbReference>
<dbReference type="AlphaFoldDB" id="A0A4P9Z159"/>
<evidence type="ECO:0000256" key="2">
    <source>
        <dbReference type="SAM" id="SignalP"/>
    </source>
</evidence>